<dbReference type="Pfam" id="PF09438">
    <property type="entry name" value="DUF2017"/>
    <property type="match status" value="1"/>
</dbReference>
<reference evidence="1 2" key="1">
    <citation type="submission" date="2013-03" db="EMBL/GenBank/DDBJ databases">
        <title>Reference genome for the Human Microbiome Project.</title>
        <authorList>
            <person name="Aqrawi P."/>
            <person name="Ayvaz T."/>
            <person name="Bess C."/>
            <person name="Blankenburg K."/>
            <person name="Coyle M."/>
            <person name="Deng J."/>
            <person name="Forbes L."/>
            <person name="Fowler G."/>
            <person name="Francisco L."/>
            <person name="Fu Q."/>
            <person name="Gibbs R."/>
            <person name="Gross S."/>
            <person name="Gubbala S."/>
            <person name="Hale W."/>
            <person name="Hemphill L."/>
            <person name="Highlander S."/>
            <person name="Hirani K."/>
            <person name="Jackson L."/>
            <person name="Jakkamsetti A."/>
            <person name="Javaid M."/>
            <person name="Jayaseelan J.C."/>
            <person name="Jiang H."/>
            <person name="Joshi V."/>
            <person name="Korchina V."/>
            <person name="Kovar C."/>
            <person name="Lara F."/>
            <person name="Lee S."/>
            <person name="Liu Y."/>
            <person name="Mata R."/>
            <person name="Mathew T."/>
            <person name="Munidasa M."/>
            <person name="Muzny D."/>
            <person name="Nazareth L."/>
            <person name="Ngo R."/>
            <person name="Nguyen L."/>
            <person name="Nguyen N."/>
            <person name="Okwuonu G."/>
            <person name="Ongeri F."/>
            <person name="Palculict T."/>
            <person name="Patil S."/>
            <person name="Petrosino J."/>
            <person name="Pham C."/>
            <person name="Pham P."/>
            <person name="Pu L.-L."/>
            <person name="Qin X."/>
            <person name="Qu J."/>
            <person name="Reid J."/>
            <person name="Ross M."/>
            <person name="Ruth R."/>
            <person name="Saada N."/>
            <person name="San Lucas F."/>
            <person name="Santibanez J."/>
            <person name="Shang Y."/>
            <person name="Simmons D."/>
            <person name="Song X.-Z."/>
            <person name="Tang L.-Y."/>
            <person name="Thornton R."/>
            <person name="Warren J."/>
            <person name="Weissenberger G."/>
            <person name="Wilczek-Boney K."/>
            <person name="Worley K."/>
            <person name="Youmans B."/>
            <person name="Zhang J."/>
            <person name="Zhang L."/>
            <person name="Zhao Z."/>
            <person name="Zhou C."/>
            <person name="Zhu D."/>
            <person name="Zhu Y."/>
        </authorList>
    </citation>
    <scope>NUCLEOTIDE SEQUENCE [LARGE SCALE GENOMIC DNA]</scope>
    <source>
        <strain evidence="1 2">F0333</strain>
    </source>
</reference>
<dbReference type="STRING" id="888050.HMPREF9004_1832"/>
<dbReference type="EMBL" id="AQHZ01000028">
    <property type="protein sequence ID" value="ENO17426.1"/>
    <property type="molecule type" value="Genomic_DNA"/>
</dbReference>
<dbReference type="PATRIC" id="fig|888050.3.peg.1753"/>
<evidence type="ECO:0000313" key="2">
    <source>
        <dbReference type="Proteomes" id="UP000013015"/>
    </source>
</evidence>
<dbReference type="InterPro" id="IPR018561">
    <property type="entry name" value="AosR"/>
</dbReference>
<name>N6X0V6_9ACTO</name>
<protein>
    <submittedName>
        <fullName evidence="1">Uncharacterized protein</fullName>
    </submittedName>
</protein>
<dbReference type="AlphaFoldDB" id="N6X0V6"/>
<dbReference type="RefSeq" id="WP_005964762.1">
    <property type="nucleotide sequence ID" value="NZ_CP040505.1"/>
</dbReference>
<sequence>MIGRFRYEDGAYRACIEPPYSTLIVRLMREILVVLDEPAEMNSFLLAATDLETGREAPEERALEYLLPAMSLDPEDASSLRALTEDFLRAEKSARLRQVAGRIERAERSECAELVIPADEVWEWLAALNDVRLGLAGELKLETDADVARIEELAGRALDGSREQAASVFYSILTWWQDSLISALNSSGVHG</sequence>
<comment type="caution">
    <text evidence="1">The sequence shown here is derived from an EMBL/GenBank/DDBJ whole genome shotgun (WGS) entry which is preliminary data.</text>
</comment>
<accession>N6X0V6</accession>
<proteinExistence type="predicted"/>
<gene>
    <name evidence="1" type="ORF">HMPREF9004_1832</name>
</gene>
<dbReference type="HOGENOM" id="CLU_087287_2_0_11"/>
<dbReference type="Proteomes" id="UP000013015">
    <property type="component" value="Unassembled WGS sequence"/>
</dbReference>
<keyword evidence="2" id="KW-1185">Reference proteome</keyword>
<dbReference type="eggNOG" id="ENOG5030MQJ">
    <property type="taxonomic scope" value="Bacteria"/>
</dbReference>
<organism evidence="1 2">
    <name type="scientific">Schaalia cardiffensis F0333</name>
    <dbReference type="NCBI Taxonomy" id="888050"/>
    <lineage>
        <taxon>Bacteria</taxon>
        <taxon>Bacillati</taxon>
        <taxon>Actinomycetota</taxon>
        <taxon>Actinomycetes</taxon>
        <taxon>Actinomycetales</taxon>
        <taxon>Actinomycetaceae</taxon>
        <taxon>Schaalia</taxon>
    </lineage>
</organism>
<dbReference type="OrthoDB" id="3268479at2"/>
<evidence type="ECO:0000313" key="1">
    <source>
        <dbReference type="EMBL" id="ENO17426.1"/>
    </source>
</evidence>